<evidence type="ECO:0000313" key="3">
    <source>
        <dbReference type="Proteomes" id="UP000014216"/>
    </source>
</evidence>
<accession>S0G5N1</accession>
<dbReference type="InterPro" id="IPR029058">
    <property type="entry name" value="AB_hydrolase_fold"/>
</dbReference>
<name>S0G5N1_9BACT</name>
<dbReference type="GO" id="GO:0016787">
    <property type="term" value="F:hydrolase activity"/>
    <property type="evidence" value="ECO:0007669"/>
    <property type="project" value="UniProtKB-KW"/>
</dbReference>
<dbReference type="RefSeq" id="WP_006965798.1">
    <property type="nucleotide sequence ID" value="NZ_APJX01000004.1"/>
</dbReference>
<dbReference type="PATRIC" id="fig|1286635.3.peg.2144"/>
<dbReference type="Proteomes" id="UP000014216">
    <property type="component" value="Unassembled WGS sequence"/>
</dbReference>
<dbReference type="PANTHER" id="PTHR42103:SF2">
    <property type="entry name" value="AB HYDROLASE-1 DOMAIN-CONTAINING PROTEIN"/>
    <property type="match status" value="1"/>
</dbReference>
<organism evidence="2 3">
    <name type="scientific">Desulfotignum phosphitoxidans DSM 13687</name>
    <dbReference type="NCBI Taxonomy" id="1286635"/>
    <lineage>
        <taxon>Bacteria</taxon>
        <taxon>Pseudomonadati</taxon>
        <taxon>Thermodesulfobacteriota</taxon>
        <taxon>Desulfobacteria</taxon>
        <taxon>Desulfobacterales</taxon>
        <taxon>Desulfobacteraceae</taxon>
        <taxon>Desulfotignum</taxon>
    </lineage>
</organism>
<dbReference type="Pfam" id="PF00326">
    <property type="entry name" value="Peptidase_S9"/>
    <property type="match status" value="1"/>
</dbReference>
<evidence type="ECO:0000259" key="1">
    <source>
        <dbReference type="Pfam" id="PF00326"/>
    </source>
</evidence>
<dbReference type="AlphaFoldDB" id="S0G5N1"/>
<dbReference type="Gene3D" id="3.40.50.1820">
    <property type="entry name" value="alpha/beta hydrolase"/>
    <property type="match status" value="1"/>
</dbReference>
<comment type="caution">
    <text evidence="2">The sequence shown here is derived from an EMBL/GenBank/DDBJ whole genome shotgun (WGS) entry which is preliminary data.</text>
</comment>
<reference evidence="2 3" key="1">
    <citation type="journal article" date="2013" name="Genome Announc.">
        <title>Draft Genome Sequence of Desulfotignum phosphitoxidans DSM 13687 Strain FiPS-3.</title>
        <authorList>
            <person name="Poehlein A."/>
            <person name="Daniel R."/>
            <person name="Simeonova D.D."/>
        </authorList>
    </citation>
    <scope>NUCLEOTIDE SEQUENCE [LARGE SCALE GENOMIC DNA]</scope>
    <source>
        <strain evidence="2 3">DSM 13687</strain>
    </source>
</reference>
<evidence type="ECO:0000313" key="2">
    <source>
        <dbReference type="EMBL" id="EMS79561.1"/>
    </source>
</evidence>
<proteinExistence type="predicted"/>
<dbReference type="InterPro" id="IPR001375">
    <property type="entry name" value="Peptidase_S9_cat"/>
</dbReference>
<dbReference type="PANTHER" id="PTHR42103">
    <property type="entry name" value="ALPHA/BETA-HYDROLASES SUPERFAMILY PROTEIN"/>
    <property type="match status" value="1"/>
</dbReference>
<keyword evidence="2" id="KW-0378">Hydrolase</keyword>
<dbReference type="EMBL" id="APJX01000004">
    <property type="protein sequence ID" value="EMS79561.1"/>
    <property type="molecule type" value="Genomic_DNA"/>
</dbReference>
<sequence>MATAVIIKNQTIRLQALLGKGTGNHGVVITHPHPLYGGNMVNPVVVRTASAFAQQGFTTLRFNFRGTGGSSGMYDNGHGEQTDVIAALEFLKDQGCDPLYLAGYSFGSRVNASVMAGGYDIFDHIMISPPVAFMSFDDIAALPSTGLVITGQNDEIAPPGRIQAHLDRWGITPRVEVIPGCDHFYAGHLDSLHQSLSHYFS</sequence>
<gene>
    <name evidence="2" type="ORF">Dpo_4c01080</name>
</gene>
<keyword evidence="3" id="KW-1185">Reference proteome</keyword>
<dbReference type="OrthoDB" id="9800435at2"/>
<feature type="domain" description="Peptidase S9 prolyl oligopeptidase catalytic" evidence="1">
    <location>
        <begin position="49"/>
        <end position="138"/>
    </location>
</feature>
<dbReference type="SUPFAM" id="SSF53474">
    <property type="entry name" value="alpha/beta-Hydrolases"/>
    <property type="match status" value="1"/>
</dbReference>
<protein>
    <submittedName>
        <fullName evidence="2">Alpha/beta hydrolase family protein</fullName>
    </submittedName>
</protein>